<evidence type="ECO:0000259" key="17">
    <source>
        <dbReference type="PROSITE" id="PS50885"/>
    </source>
</evidence>
<dbReference type="PANTHER" id="PTHR45528:SF1">
    <property type="entry name" value="SENSOR HISTIDINE KINASE CPXA"/>
    <property type="match status" value="1"/>
</dbReference>
<keyword evidence="7 15" id="KW-0812">Transmembrane</keyword>
<dbReference type="CDD" id="cd00075">
    <property type="entry name" value="HATPase"/>
    <property type="match status" value="1"/>
</dbReference>
<comment type="catalytic activity">
    <reaction evidence="1">
        <text>ATP + protein L-histidine = ADP + protein N-phospho-L-histidine.</text>
        <dbReference type="EC" id="2.7.13.3"/>
    </reaction>
</comment>
<dbReference type="InterPro" id="IPR003660">
    <property type="entry name" value="HAMP_dom"/>
</dbReference>
<keyword evidence="14" id="KW-0175">Coiled coil</keyword>
<dbReference type="RefSeq" id="WP_380705686.1">
    <property type="nucleotide sequence ID" value="NZ_JBHSAP010000018.1"/>
</dbReference>
<dbReference type="SMART" id="SM00304">
    <property type="entry name" value="HAMP"/>
    <property type="match status" value="1"/>
</dbReference>
<dbReference type="EMBL" id="JBHSAP010000018">
    <property type="protein sequence ID" value="MFC4077845.1"/>
    <property type="molecule type" value="Genomic_DNA"/>
</dbReference>
<evidence type="ECO:0000259" key="16">
    <source>
        <dbReference type="PROSITE" id="PS50109"/>
    </source>
</evidence>
<keyword evidence="13 15" id="KW-0472">Membrane</keyword>
<reference evidence="19" key="1">
    <citation type="journal article" date="2019" name="Int. J. Syst. Evol. Microbiol.">
        <title>The Global Catalogue of Microorganisms (GCM) 10K type strain sequencing project: providing services to taxonomists for standard genome sequencing and annotation.</title>
        <authorList>
            <consortium name="The Broad Institute Genomics Platform"/>
            <consortium name="The Broad Institute Genome Sequencing Center for Infectious Disease"/>
            <person name="Wu L."/>
            <person name="Ma J."/>
        </authorList>
    </citation>
    <scope>NUCLEOTIDE SEQUENCE [LARGE SCALE GENOMIC DNA]</scope>
    <source>
        <strain evidence="19">IBRC-M 10813</strain>
    </source>
</reference>
<name>A0ABV8JJ76_9BACL</name>
<proteinExistence type="predicted"/>
<feature type="domain" description="HAMP" evidence="17">
    <location>
        <begin position="133"/>
        <end position="184"/>
    </location>
</feature>
<evidence type="ECO:0000256" key="6">
    <source>
        <dbReference type="ARBA" id="ARBA00022679"/>
    </source>
</evidence>
<feature type="transmembrane region" description="Helical" evidence="15">
    <location>
        <begin position="12"/>
        <end position="32"/>
    </location>
</feature>
<dbReference type="GO" id="GO:0005524">
    <property type="term" value="F:ATP binding"/>
    <property type="evidence" value="ECO:0007669"/>
    <property type="project" value="UniProtKB-KW"/>
</dbReference>
<evidence type="ECO:0000256" key="5">
    <source>
        <dbReference type="ARBA" id="ARBA00022553"/>
    </source>
</evidence>
<dbReference type="Pfam" id="PF02518">
    <property type="entry name" value="HATPase_c"/>
    <property type="match status" value="1"/>
</dbReference>
<feature type="coiled-coil region" evidence="14">
    <location>
        <begin position="169"/>
        <end position="203"/>
    </location>
</feature>
<evidence type="ECO:0000256" key="2">
    <source>
        <dbReference type="ARBA" id="ARBA00004651"/>
    </source>
</evidence>
<dbReference type="PRINTS" id="PR00344">
    <property type="entry name" value="BCTRLSENSOR"/>
</dbReference>
<evidence type="ECO:0000313" key="18">
    <source>
        <dbReference type="EMBL" id="MFC4077845.1"/>
    </source>
</evidence>
<dbReference type="EC" id="2.7.13.3" evidence="3"/>
<evidence type="ECO:0000256" key="14">
    <source>
        <dbReference type="SAM" id="Coils"/>
    </source>
</evidence>
<dbReference type="CDD" id="cd00082">
    <property type="entry name" value="HisKA"/>
    <property type="match status" value="1"/>
</dbReference>
<keyword evidence="4" id="KW-1003">Cell membrane</keyword>
<comment type="caution">
    <text evidence="18">The sequence shown here is derived from an EMBL/GenBank/DDBJ whole genome shotgun (WGS) entry which is preliminary data.</text>
</comment>
<feature type="transmembrane region" description="Helical" evidence="15">
    <location>
        <begin position="111"/>
        <end position="132"/>
    </location>
</feature>
<keyword evidence="9" id="KW-0418">Kinase</keyword>
<evidence type="ECO:0000256" key="10">
    <source>
        <dbReference type="ARBA" id="ARBA00022840"/>
    </source>
</evidence>
<evidence type="ECO:0000256" key="7">
    <source>
        <dbReference type="ARBA" id="ARBA00022692"/>
    </source>
</evidence>
<feature type="domain" description="Histidine kinase" evidence="16">
    <location>
        <begin position="199"/>
        <end position="411"/>
    </location>
</feature>
<comment type="subcellular location">
    <subcellularLocation>
        <location evidence="2">Cell membrane</location>
        <topology evidence="2">Multi-pass membrane protein</topology>
    </subcellularLocation>
</comment>
<sequence length="412" mass="47672">MEKFFRNPEIKGLIFKWVLLQIILLIVGWVVFQWQLETFKKDVLRQNTAVIGQILQHEPDMENEIIGFFTKTPTEAEIQSGENITKQYGYDEKLTPKAIPYIHTLYQRANILYLSFFLLNTLALLLLVFIEFRKVFHNMKRISDQAQQAVEGNFRYLPDSGEGEYGSLVHHFNNMSNRLKETIEKLSQEKLFLKETLSDISHQIKTPLSSLLLLNDILLNREVPPEKRKEFLQNNKEQLDRMEWLILSLLKTAKMEAGSIQFNKRLRPIREPIEQSIASLQPAINQKQQTLQFHEPKREMAFLLDMEWLSEAFSNILKNCVEHTEVGGTIEILLDENPVAVTVIIQDHGKGISPKDLPHIFKRFYRAHGGKGIGIGLSLAKTIIEKHHGVIRAKSQLGEGTQFTITFFKHTD</sequence>
<dbReference type="PANTHER" id="PTHR45528">
    <property type="entry name" value="SENSOR HISTIDINE KINASE CPXA"/>
    <property type="match status" value="1"/>
</dbReference>
<keyword evidence="12" id="KW-0902">Two-component regulatory system</keyword>
<dbReference type="SMART" id="SM00388">
    <property type="entry name" value="HisKA"/>
    <property type="match status" value="1"/>
</dbReference>
<accession>A0ABV8JJ76</accession>
<keyword evidence="19" id="KW-1185">Reference proteome</keyword>
<dbReference type="InterPro" id="IPR005467">
    <property type="entry name" value="His_kinase_dom"/>
</dbReference>
<keyword evidence="6" id="KW-0808">Transferase</keyword>
<dbReference type="Pfam" id="PF00672">
    <property type="entry name" value="HAMP"/>
    <property type="match status" value="1"/>
</dbReference>
<dbReference type="Gene3D" id="1.10.287.130">
    <property type="match status" value="1"/>
</dbReference>
<dbReference type="SUPFAM" id="SSF55874">
    <property type="entry name" value="ATPase domain of HSP90 chaperone/DNA topoisomerase II/histidine kinase"/>
    <property type="match status" value="1"/>
</dbReference>
<dbReference type="InterPro" id="IPR036097">
    <property type="entry name" value="HisK_dim/P_sf"/>
</dbReference>
<dbReference type="Pfam" id="PF00512">
    <property type="entry name" value="HisKA"/>
    <property type="match status" value="1"/>
</dbReference>
<dbReference type="SMART" id="SM00387">
    <property type="entry name" value="HATPase_c"/>
    <property type="match status" value="1"/>
</dbReference>
<dbReference type="InterPro" id="IPR036890">
    <property type="entry name" value="HATPase_C_sf"/>
</dbReference>
<protein>
    <recommendedName>
        <fullName evidence="3">histidine kinase</fullName>
        <ecNumber evidence="3">2.7.13.3</ecNumber>
    </recommendedName>
</protein>
<dbReference type="Gene3D" id="6.10.340.10">
    <property type="match status" value="1"/>
</dbReference>
<evidence type="ECO:0000256" key="8">
    <source>
        <dbReference type="ARBA" id="ARBA00022741"/>
    </source>
</evidence>
<dbReference type="InterPro" id="IPR003594">
    <property type="entry name" value="HATPase_dom"/>
</dbReference>
<evidence type="ECO:0000256" key="11">
    <source>
        <dbReference type="ARBA" id="ARBA00022989"/>
    </source>
</evidence>
<dbReference type="Proteomes" id="UP001595843">
    <property type="component" value="Unassembled WGS sequence"/>
</dbReference>
<keyword evidence="10 18" id="KW-0067">ATP-binding</keyword>
<dbReference type="InterPro" id="IPR004358">
    <property type="entry name" value="Sig_transdc_His_kin-like_C"/>
</dbReference>
<evidence type="ECO:0000256" key="4">
    <source>
        <dbReference type="ARBA" id="ARBA00022475"/>
    </source>
</evidence>
<gene>
    <name evidence="18" type="ORF">ACFOUO_13660</name>
</gene>
<dbReference type="SUPFAM" id="SSF47384">
    <property type="entry name" value="Homodimeric domain of signal transducing histidine kinase"/>
    <property type="match status" value="1"/>
</dbReference>
<dbReference type="CDD" id="cd06225">
    <property type="entry name" value="HAMP"/>
    <property type="match status" value="1"/>
</dbReference>
<dbReference type="InterPro" id="IPR050398">
    <property type="entry name" value="HssS/ArlS-like"/>
</dbReference>
<keyword evidence="11 15" id="KW-1133">Transmembrane helix</keyword>
<organism evidence="18 19">
    <name type="scientific">Salinithrix halophila</name>
    <dbReference type="NCBI Taxonomy" id="1485204"/>
    <lineage>
        <taxon>Bacteria</taxon>
        <taxon>Bacillati</taxon>
        <taxon>Bacillota</taxon>
        <taxon>Bacilli</taxon>
        <taxon>Bacillales</taxon>
        <taxon>Thermoactinomycetaceae</taxon>
        <taxon>Salinithrix</taxon>
    </lineage>
</organism>
<evidence type="ECO:0000313" key="19">
    <source>
        <dbReference type="Proteomes" id="UP001595843"/>
    </source>
</evidence>
<evidence type="ECO:0000256" key="12">
    <source>
        <dbReference type="ARBA" id="ARBA00023012"/>
    </source>
</evidence>
<evidence type="ECO:0000256" key="3">
    <source>
        <dbReference type="ARBA" id="ARBA00012438"/>
    </source>
</evidence>
<evidence type="ECO:0000256" key="9">
    <source>
        <dbReference type="ARBA" id="ARBA00022777"/>
    </source>
</evidence>
<evidence type="ECO:0000256" key="1">
    <source>
        <dbReference type="ARBA" id="ARBA00000085"/>
    </source>
</evidence>
<dbReference type="PROSITE" id="PS50109">
    <property type="entry name" value="HIS_KIN"/>
    <property type="match status" value="1"/>
</dbReference>
<dbReference type="Gene3D" id="3.30.565.10">
    <property type="entry name" value="Histidine kinase-like ATPase, C-terminal domain"/>
    <property type="match status" value="1"/>
</dbReference>
<evidence type="ECO:0000256" key="13">
    <source>
        <dbReference type="ARBA" id="ARBA00023136"/>
    </source>
</evidence>
<keyword evidence="8" id="KW-0547">Nucleotide-binding</keyword>
<keyword evidence="5" id="KW-0597">Phosphoprotein</keyword>
<evidence type="ECO:0000256" key="15">
    <source>
        <dbReference type="SAM" id="Phobius"/>
    </source>
</evidence>
<dbReference type="InterPro" id="IPR003661">
    <property type="entry name" value="HisK_dim/P_dom"/>
</dbReference>
<dbReference type="PROSITE" id="PS50885">
    <property type="entry name" value="HAMP"/>
    <property type="match status" value="1"/>
</dbReference>